<proteinExistence type="inferred from homology"/>
<dbReference type="Pfam" id="PF04542">
    <property type="entry name" value="Sigma70_r2"/>
    <property type="match status" value="1"/>
</dbReference>
<protein>
    <recommendedName>
        <fullName evidence="9">RNA polymerase sigma-70 factor, ECF subfamily</fullName>
    </recommendedName>
</protein>
<name>A0A3M4PTJ6_9PSED</name>
<evidence type="ECO:0000256" key="4">
    <source>
        <dbReference type="ARBA" id="ARBA00023163"/>
    </source>
</evidence>
<dbReference type="GO" id="GO:0016987">
    <property type="term" value="F:sigma factor activity"/>
    <property type="evidence" value="ECO:0007669"/>
    <property type="project" value="UniProtKB-KW"/>
</dbReference>
<dbReference type="InterPro" id="IPR013249">
    <property type="entry name" value="RNA_pol_sigma70_r4_t2"/>
</dbReference>
<dbReference type="Proteomes" id="UP000277179">
    <property type="component" value="Unassembled WGS sequence"/>
</dbReference>
<evidence type="ECO:0000313" key="8">
    <source>
        <dbReference type="Proteomes" id="UP000277179"/>
    </source>
</evidence>
<dbReference type="SUPFAM" id="SSF88946">
    <property type="entry name" value="Sigma2 domain of RNA polymerase sigma factors"/>
    <property type="match status" value="1"/>
</dbReference>
<dbReference type="Gene3D" id="1.10.1740.10">
    <property type="match status" value="1"/>
</dbReference>
<dbReference type="PANTHER" id="PTHR43133">
    <property type="entry name" value="RNA POLYMERASE ECF-TYPE SIGMA FACTO"/>
    <property type="match status" value="1"/>
</dbReference>
<dbReference type="GO" id="GO:0006352">
    <property type="term" value="P:DNA-templated transcription initiation"/>
    <property type="evidence" value="ECO:0007669"/>
    <property type="project" value="InterPro"/>
</dbReference>
<gene>
    <name evidence="7" type="ORF">ALP97_02785</name>
</gene>
<dbReference type="EMBL" id="RBRL01000464">
    <property type="protein sequence ID" value="RMQ81419.1"/>
    <property type="molecule type" value="Genomic_DNA"/>
</dbReference>
<dbReference type="AlphaFoldDB" id="A0A3M4PTJ6"/>
<dbReference type="GO" id="GO:0003677">
    <property type="term" value="F:DNA binding"/>
    <property type="evidence" value="ECO:0007669"/>
    <property type="project" value="InterPro"/>
</dbReference>
<dbReference type="NCBIfam" id="TIGR02937">
    <property type="entry name" value="sigma70-ECF"/>
    <property type="match status" value="1"/>
</dbReference>
<dbReference type="InterPro" id="IPR036388">
    <property type="entry name" value="WH-like_DNA-bd_sf"/>
</dbReference>
<feature type="domain" description="RNA polymerase sigma factor 70 region 4 type 2" evidence="6">
    <location>
        <begin position="119"/>
        <end position="171"/>
    </location>
</feature>
<evidence type="ECO:0000313" key="7">
    <source>
        <dbReference type="EMBL" id="RMQ81419.1"/>
    </source>
</evidence>
<evidence type="ECO:0000259" key="6">
    <source>
        <dbReference type="Pfam" id="PF08281"/>
    </source>
</evidence>
<reference evidence="7 8" key="1">
    <citation type="submission" date="2018-08" db="EMBL/GenBank/DDBJ databases">
        <title>Recombination of ecologically and evolutionarily significant loci maintains genetic cohesion in the Pseudomonas syringae species complex.</title>
        <authorList>
            <person name="Dillon M."/>
            <person name="Thakur S."/>
            <person name="Almeida R.N.D."/>
            <person name="Weir B.S."/>
            <person name="Guttman D.S."/>
        </authorList>
    </citation>
    <scope>NUCLEOTIDE SEQUENCE [LARGE SCALE GENOMIC DNA]</scope>
    <source>
        <strain evidence="7 8">ICMP 11288</strain>
    </source>
</reference>
<dbReference type="InterPro" id="IPR039425">
    <property type="entry name" value="RNA_pol_sigma-70-like"/>
</dbReference>
<evidence type="ECO:0000256" key="2">
    <source>
        <dbReference type="ARBA" id="ARBA00023015"/>
    </source>
</evidence>
<evidence type="ECO:0000256" key="3">
    <source>
        <dbReference type="ARBA" id="ARBA00023082"/>
    </source>
</evidence>
<dbReference type="InterPro" id="IPR013324">
    <property type="entry name" value="RNA_pol_sigma_r3/r4-like"/>
</dbReference>
<dbReference type="Pfam" id="PF08281">
    <property type="entry name" value="Sigma70_r4_2"/>
    <property type="match status" value="1"/>
</dbReference>
<accession>A0A3M4PTJ6</accession>
<organism evidence="7 8">
    <name type="scientific">Pseudomonas salomonii</name>
    <dbReference type="NCBI Taxonomy" id="191391"/>
    <lineage>
        <taxon>Bacteria</taxon>
        <taxon>Pseudomonadati</taxon>
        <taxon>Pseudomonadota</taxon>
        <taxon>Gammaproteobacteria</taxon>
        <taxon>Pseudomonadales</taxon>
        <taxon>Pseudomonadaceae</taxon>
        <taxon>Pseudomonas</taxon>
    </lineage>
</organism>
<sequence>MRMHDIPAAPGDCARQQTLTAMYREHHAWLHGWLRKKLGCSHYAADLAHDAFIRVLMLADPQAIKEPRAFLATTAGRLLIDGARRRRIEKAYLQALLVQCEDAGMPDPAAIHVALQALERIAEMLAGLPAKTREAFLLSRLDGLTYSEIATRLEVSPSTVKNYLSTALVHCYHSLYGADPLP</sequence>
<dbReference type="Gene3D" id="1.10.10.10">
    <property type="entry name" value="Winged helix-like DNA-binding domain superfamily/Winged helix DNA-binding domain"/>
    <property type="match status" value="1"/>
</dbReference>
<dbReference type="InterPro" id="IPR007627">
    <property type="entry name" value="RNA_pol_sigma70_r2"/>
</dbReference>
<comment type="similarity">
    <text evidence="1">Belongs to the sigma-70 factor family. ECF subfamily.</text>
</comment>
<feature type="domain" description="RNA polymerase sigma-70 region 2" evidence="5">
    <location>
        <begin position="22"/>
        <end position="87"/>
    </location>
</feature>
<dbReference type="SUPFAM" id="SSF88659">
    <property type="entry name" value="Sigma3 and sigma4 domains of RNA polymerase sigma factors"/>
    <property type="match status" value="1"/>
</dbReference>
<dbReference type="InterPro" id="IPR013325">
    <property type="entry name" value="RNA_pol_sigma_r2"/>
</dbReference>
<dbReference type="InterPro" id="IPR014284">
    <property type="entry name" value="RNA_pol_sigma-70_dom"/>
</dbReference>
<keyword evidence="4" id="KW-0804">Transcription</keyword>
<evidence type="ECO:0000256" key="1">
    <source>
        <dbReference type="ARBA" id="ARBA00010641"/>
    </source>
</evidence>
<comment type="caution">
    <text evidence="7">The sequence shown here is derived from an EMBL/GenBank/DDBJ whole genome shotgun (WGS) entry which is preliminary data.</text>
</comment>
<dbReference type="PANTHER" id="PTHR43133:SF63">
    <property type="entry name" value="RNA POLYMERASE SIGMA FACTOR FECI-RELATED"/>
    <property type="match status" value="1"/>
</dbReference>
<keyword evidence="2" id="KW-0805">Transcription regulation</keyword>
<evidence type="ECO:0008006" key="9">
    <source>
        <dbReference type="Google" id="ProtNLM"/>
    </source>
</evidence>
<dbReference type="CDD" id="cd06171">
    <property type="entry name" value="Sigma70_r4"/>
    <property type="match status" value="1"/>
</dbReference>
<evidence type="ECO:0000259" key="5">
    <source>
        <dbReference type="Pfam" id="PF04542"/>
    </source>
</evidence>
<keyword evidence="3" id="KW-0731">Sigma factor</keyword>